<feature type="domain" description="Cation-transporting P-type ATPase C-terminal" evidence="1">
    <location>
        <begin position="13"/>
        <end position="77"/>
    </location>
</feature>
<reference evidence="2 5" key="2">
    <citation type="journal article" date="2019" name="Nat. Med.">
        <title>A library of human gut bacterial isolates paired with longitudinal multiomics data enables mechanistic microbiome research.</title>
        <authorList>
            <person name="Poyet M."/>
            <person name="Groussin M."/>
            <person name="Gibbons S.M."/>
            <person name="Avila-Pacheco J."/>
            <person name="Jiang X."/>
            <person name="Kearney S.M."/>
            <person name="Perrotta A.R."/>
            <person name="Berdy B."/>
            <person name="Zhao S."/>
            <person name="Lieberman T.D."/>
            <person name="Swanson P.K."/>
            <person name="Smith M."/>
            <person name="Roesemann S."/>
            <person name="Alexander J.E."/>
            <person name="Rich S.A."/>
            <person name="Livny J."/>
            <person name="Vlamakis H."/>
            <person name="Clish C."/>
            <person name="Bullock K."/>
            <person name="Deik A."/>
            <person name="Scott J."/>
            <person name="Pierce K.A."/>
            <person name="Xavier R.J."/>
            <person name="Alm E.J."/>
        </authorList>
    </citation>
    <scope>NUCLEOTIDE SEQUENCE [LARGE SCALE GENOMIC DNA]</scope>
    <source>
        <strain evidence="2 5">BIOML-A13</strain>
    </source>
</reference>
<sequence length="87" mass="9791">MPIVVDNPRGGSLTMGLFSNRTINIGIVTEIVLLVLITEVPVLQTVFHTAPLGWDDCVYLCCIPFVILGIEELRKLIWRHSFPTERV</sequence>
<reference evidence="3 4" key="1">
    <citation type="submission" date="2018-08" db="EMBL/GenBank/DDBJ databases">
        <title>A genome reference for cultivated species of the human gut microbiota.</title>
        <authorList>
            <person name="Zou Y."/>
            <person name="Xue W."/>
            <person name="Luo G."/>
        </authorList>
    </citation>
    <scope>NUCLEOTIDE SEQUENCE [LARGE SCALE GENOMIC DNA]</scope>
    <source>
        <strain evidence="3 4">AM12-10</strain>
    </source>
</reference>
<proteinExistence type="predicted"/>
<dbReference type="Gene3D" id="1.20.1110.10">
    <property type="entry name" value="Calcium-transporting ATPase, transmembrane domain"/>
    <property type="match status" value="1"/>
</dbReference>
<comment type="caution">
    <text evidence="3">The sequence shown here is derived from an EMBL/GenBank/DDBJ whole genome shotgun (WGS) entry which is preliminary data.</text>
</comment>
<dbReference type="InterPro" id="IPR023298">
    <property type="entry name" value="ATPase_P-typ_TM_dom_sf"/>
</dbReference>
<dbReference type="RefSeq" id="WP_003817352.1">
    <property type="nucleotide sequence ID" value="NZ_CP018757.1"/>
</dbReference>
<evidence type="ECO:0000313" key="4">
    <source>
        <dbReference type="Proteomes" id="UP000283727"/>
    </source>
</evidence>
<evidence type="ECO:0000259" key="1">
    <source>
        <dbReference type="Pfam" id="PF00689"/>
    </source>
</evidence>
<dbReference type="Proteomes" id="UP000451386">
    <property type="component" value="Unassembled WGS sequence"/>
</dbReference>
<organism evidence="3 4">
    <name type="scientific">Bifidobacterium bifidum</name>
    <dbReference type="NCBI Taxonomy" id="1681"/>
    <lineage>
        <taxon>Bacteria</taxon>
        <taxon>Bacillati</taxon>
        <taxon>Actinomycetota</taxon>
        <taxon>Actinomycetes</taxon>
        <taxon>Bifidobacteriales</taxon>
        <taxon>Bifidobacteriaceae</taxon>
        <taxon>Bifidobacterium</taxon>
    </lineage>
</organism>
<dbReference type="Pfam" id="PF00689">
    <property type="entry name" value="Cation_ATPase_C"/>
    <property type="match status" value="1"/>
</dbReference>
<dbReference type="EMBL" id="WDOP01000001">
    <property type="protein sequence ID" value="KAB7487642.1"/>
    <property type="molecule type" value="Genomic_DNA"/>
</dbReference>
<dbReference type="SUPFAM" id="SSF81665">
    <property type="entry name" value="Calcium ATPase, transmembrane domain M"/>
    <property type="match status" value="1"/>
</dbReference>
<evidence type="ECO:0000313" key="2">
    <source>
        <dbReference type="EMBL" id="KAB7487642.1"/>
    </source>
</evidence>
<gene>
    <name evidence="3" type="ORF">DW137_00800</name>
    <name evidence="2" type="ORF">GBA83_01950</name>
</gene>
<evidence type="ECO:0000313" key="5">
    <source>
        <dbReference type="Proteomes" id="UP000451386"/>
    </source>
</evidence>
<dbReference type="EMBL" id="QRLR01000001">
    <property type="protein sequence ID" value="RHJ24637.1"/>
    <property type="molecule type" value="Genomic_DNA"/>
</dbReference>
<name>A0A0H2PF60_BIFBI</name>
<accession>A0A0H2PF60</accession>
<dbReference type="Proteomes" id="UP000283727">
    <property type="component" value="Unassembled WGS sequence"/>
</dbReference>
<evidence type="ECO:0000313" key="3">
    <source>
        <dbReference type="EMBL" id="RHJ24637.1"/>
    </source>
</evidence>
<protein>
    <recommendedName>
        <fullName evidence="1">Cation-transporting P-type ATPase C-terminal domain-containing protein</fullName>
    </recommendedName>
</protein>
<dbReference type="GeneID" id="93092419"/>
<dbReference type="AlphaFoldDB" id="A0A0H2PF60"/>
<dbReference type="InterPro" id="IPR006068">
    <property type="entry name" value="ATPase_P-typ_cation-transptr_C"/>
</dbReference>